<dbReference type="GO" id="GO:0046872">
    <property type="term" value="F:metal ion binding"/>
    <property type="evidence" value="ECO:0007669"/>
    <property type="project" value="UniProtKB-KW"/>
</dbReference>
<comment type="cofactor">
    <cofactor evidence="1">
        <name>Zn(2+)</name>
        <dbReference type="ChEBI" id="CHEBI:29105"/>
    </cofactor>
</comment>
<keyword evidence="9" id="KW-1133">Transmembrane helix</keyword>
<proteinExistence type="predicted"/>
<evidence type="ECO:0000256" key="12">
    <source>
        <dbReference type="SAM" id="MobiDB-lite"/>
    </source>
</evidence>
<accession>A0A401WFF2</accession>
<keyword evidence="7" id="KW-0378">Hydrolase</keyword>
<dbReference type="EMBL" id="BHZD01000001">
    <property type="protein sequence ID" value="GCD48051.1"/>
    <property type="molecule type" value="Genomic_DNA"/>
</dbReference>
<dbReference type="InterPro" id="IPR001915">
    <property type="entry name" value="Peptidase_M48"/>
</dbReference>
<evidence type="ECO:0000256" key="11">
    <source>
        <dbReference type="ARBA" id="ARBA00023136"/>
    </source>
</evidence>
<evidence type="ECO:0000256" key="3">
    <source>
        <dbReference type="ARBA" id="ARBA00022475"/>
    </source>
</evidence>
<dbReference type="PANTHER" id="PTHR43221">
    <property type="entry name" value="PROTEASE HTPX"/>
    <property type="match status" value="1"/>
</dbReference>
<gene>
    <name evidence="14" type="ORF">GKJPGBOP_07847</name>
</gene>
<evidence type="ECO:0000256" key="9">
    <source>
        <dbReference type="ARBA" id="ARBA00022989"/>
    </source>
</evidence>
<evidence type="ECO:0000256" key="10">
    <source>
        <dbReference type="ARBA" id="ARBA00023049"/>
    </source>
</evidence>
<comment type="caution">
    <text evidence="14">The sequence shown here is derived from an EMBL/GenBank/DDBJ whole genome shotgun (WGS) entry which is preliminary data.</text>
</comment>
<dbReference type="AlphaFoldDB" id="A0A401WFF2"/>
<keyword evidence="11" id="KW-0472">Membrane</keyword>
<reference evidence="14 15" key="1">
    <citation type="submission" date="2018-11" db="EMBL/GenBank/DDBJ databases">
        <title>Whole genome sequence of Streptomyces paromomycinus NBRC 15454(T).</title>
        <authorList>
            <person name="Komaki H."/>
            <person name="Tamura T."/>
        </authorList>
    </citation>
    <scope>NUCLEOTIDE SEQUENCE [LARGE SCALE GENOMIC DNA]</scope>
    <source>
        <strain evidence="14 15">NBRC 15454</strain>
    </source>
</reference>
<comment type="subcellular location">
    <subcellularLocation>
        <location evidence="2">Cell membrane</location>
        <topology evidence="2">Multi-pass membrane protein</topology>
    </subcellularLocation>
</comment>
<keyword evidence="4 14" id="KW-0645">Protease</keyword>
<dbReference type="Gene3D" id="3.30.2010.10">
    <property type="entry name" value="Metalloproteases ('zincins'), catalytic domain"/>
    <property type="match status" value="1"/>
</dbReference>
<organism evidence="14 15">
    <name type="scientific">Streptomyces paromomycinus</name>
    <name type="common">Streptomyces rimosus subsp. paromomycinus</name>
    <dbReference type="NCBI Taxonomy" id="92743"/>
    <lineage>
        <taxon>Bacteria</taxon>
        <taxon>Bacillati</taxon>
        <taxon>Actinomycetota</taxon>
        <taxon>Actinomycetes</taxon>
        <taxon>Kitasatosporales</taxon>
        <taxon>Streptomycetaceae</taxon>
        <taxon>Streptomyces</taxon>
    </lineage>
</organism>
<evidence type="ECO:0000256" key="2">
    <source>
        <dbReference type="ARBA" id="ARBA00004651"/>
    </source>
</evidence>
<keyword evidence="6" id="KW-0479">Metal-binding</keyword>
<dbReference type="GO" id="GO:0006508">
    <property type="term" value="P:proteolysis"/>
    <property type="evidence" value="ECO:0007669"/>
    <property type="project" value="UniProtKB-KW"/>
</dbReference>
<dbReference type="GO" id="GO:0005886">
    <property type="term" value="C:plasma membrane"/>
    <property type="evidence" value="ECO:0007669"/>
    <property type="project" value="UniProtKB-SubCell"/>
</dbReference>
<dbReference type="RefSeq" id="WP_125058039.1">
    <property type="nucleotide sequence ID" value="NZ_BHZD01000001.1"/>
</dbReference>
<dbReference type="InterPro" id="IPR050083">
    <property type="entry name" value="HtpX_protease"/>
</dbReference>
<dbReference type="Pfam" id="PF01435">
    <property type="entry name" value="Peptidase_M48"/>
    <property type="match status" value="1"/>
</dbReference>
<dbReference type="CDD" id="cd07328">
    <property type="entry name" value="M48_Ste24p_like"/>
    <property type="match status" value="1"/>
</dbReference>
<sequence>MGTTLRALRALFLLAGFYVLALAVLCALTGAALAAWAWAPTGGAVTATVLAVLVGLPILRGVCTLGTGDGDGKHGLAVTEAGQPELWHAVRSLAGRTGTRAPDRLLLTEEVNAAVHERTRLLGLLPGRRSLYLGVPLLIGLSEPQLHSVIAHELGHYGNADTRLAGITLRGRDSVLRTVAGLQAPGRTRGDRRKPGRDGGRTAAAEAGAERRGSTAAVAVRAVRSGLGRIAGPLLYGVVARPFQAYARFYLRATQSVGRQQELAADRVAARVAGRDATVAALRETAVLDVVHDVYVGRYVGLGARAGLLPPHGEVVGGVRQLLDDPELRADLAELRGEPPSGEPTPYDSHPPVAERIRLIEALPDDGPAASPARPALALLRDAERVLVEVEGTVLTPEALVMERTDWPDLTHRAVHTLTEADARPLRTAMAAFGITPGSAAEDLAALLDAVDAGRLWWVARHLPKSPEAARASGRAAREFLRPDLEEGARNLAELALVEAAGARWEPSWAAGPRLRLPGERDVEEELAAAVRAAVADDPDTGPLRGLLAG</sequence>
<evidence type="ECO:0000256" key="7">
    <source>
        <dbReference type="ARBA" id="ARBA00022801"/>
    </source>
</evidence>
<dbReference type="PANTHER" id="PTHR43221:SF1">
    <property type="entry name" value="PROTEASE HTPX"/>
    <property type="match status" value="1"/>
</dbReference>
<dbReference type="Proteomes" id="UP000286746">
    <property type="component" value="Unassembled WGS sequence"/>
</dbReference>
<keyword evidence="8" id="KW-0862">Zinc</keyword>
<keyword evidence="15" id="KW-1185">Reference proteome</keyword>
<evidence type="ECO:0000256" key="1">
    <source>
        <dbReference type="ARBA" id="ARBA00001947"/>
    </source>
</evidence>
<evidence type="ECO:0000256" key="6">
    <source>
        <dbReference type="ARBA" id="ARBA00022723"/>
    </source>
</evidence>
<protein>
    <submittedName>
        <fullName evidence="14">Zn-dependent protease</fullName>
    </submittedName>
</protein>
<feature type="region of interest" description="Disordered" evidence="12">
    <location>
        <begin position="183"/>
        <end position="209"/>
    </location>
</feature>
<dbReference type="GO" id="GO:0004222">
    <property type="term" value="F:metalloendopeptidase activity"/>
    <property type="evidence" value="ECO:0007669"/>
    <property type="project" value="InterPro"/>
</dbReference>
<evidence type="ECO:0000256" key="4">
    <source>
        <dbReference type="ARBA" id="ARBA00022670"/>
    </source>
</evidence>
<evidence type="ECO:0000256" key="5">
    <source>
        <dbReference type="ARBA" id="ARBA00022692"/>
    </source>
</evidence>
<keyword evidence="5" id="KW-0812">Transmembrane</keyword>
<evidence type="ECO:0000256" key="8">
    <source>
        <dbReference type="ARBA" id="ARBA00022833"/>
    </source>
</evidence>
<evidence type="ECO:0000259" key="13">
    <source>
        <dbReference type="Pfam" id="PF01435"/>
    </source>
</evidence>
<keyword evidence="10" id="KW-0482">Metalloprotease</keyword>
<evidence type="ECO:0000313" key="15">
    <source>
        <dbReference type="Proteomes" id="UP000286746"/>
    </source>
</evidence>
<evidence type="ECO:0000313" key="14">
    <source>
        <dbReference type="EMBL" id="GCD48051.1"/>
    </source>
</evidence>
<keyword evidence="3" id="KW-1003">Cell membrane</keyword>
<name>A0A401WFF2_STREY</name>
<feature type="domain" description="Peptidase M48" evidence="13">
    <location>
        <begin position="136"/>
        <end position="361"/>
    </location>
</feature>